<dbReference type="Proteomes" id="UP000814128">
    <property type="component" value="Unassembled WGS sequence"/>
</dbReference>
<proteinExistence type="predicted"/>
<organism evidence="1 2">
    <name type="scientific">Vararia minispora EC-137</name>
    <dbReference type="NCBI Taxonomy" id="1314806"/>
    <lineage>
        <taxon>Eukaryota</taxon>
        <taxon>Fungi</taxon>
        <taxon>Dikarya</taxon>
        <taxon>Basidiomycota</taxon>
        <taxon>Agaricomycotina</taxon>
        <taxon>Agaricomycetes</taxon>
        <taxon>Russulales</taxon>
        <taxon>Lachnocladiaceae</taxon>
        <taxon>Vararia</taxon>
    </lineage>
</organism>
<protein>
    <submittedName>
        <fullName evidence="1">NAD-binding protein</fullName>
    </submittedName>
</protein>
<sequence length="286" mass="31006">MQPESSLAPANLFNVDGLVAVITGGGTGIGLMMAAALENNGATVYIVGRRKDVLDRAVHERSRHGKMRAVKCDVTCREQLLELAQTVRTEQGRVDLLVNNAGAAYGVRQRSTEGSDVRALQAALWDSAGPEDFARCFDINVTATYYTTIAFLDLLAAANDRRPLHSPTSQVITVSSVAALRRDERQYSIPYALSKSAVVHLAKMFVNIFKDLKIRSNVICPGIYPSEMTTFLKEEAIREGVPLQRAGTQEDMAGLILFLASPAGAYVDGTVHITDGGRLSLFPSTY</sequence>
<name>A0ACB8QUG0_9AGAM</name>
<reference evidence="1" key="1">
    <citation type="submission" date="2021-02" db="EMBL/GenBank/DDBJ databases">
        <authorList>
            <consortium name="DOE Joint Genome Institute"/>
            <person name="Ahrendt S."/>
            <person name="Looney B.P."/>
            <person name="Miyauchi S."/>
            <person name="Morin E."/>
            <person name="Drula E."/>
            <person name="Courty P.E."/>
            <person name="Chicoki N."/>
            <person name="Fauchery L."/>
            <person name="Kohler A."/>
            <person name="Kuo A."/>
            <person name="Labutti K."/>
            <person name="Pangilinan J."/>
            <person name="Lipzen A."/>
            <person name="Riley R."/>
            <person name="Andreopoulos W."/>
            <person name="He G."/>
            <person name="Johnson J."/>
            <person name="Barry K.W."/>
            <person name="Grigoriev I.V."/>
            <person name="Nagy L."/>
            <person name="Hibbett D."/>
            <person name="Henrissat B."/>
            <person name="Matheny P.B."/>
            <person name="Labbe J."/>
            <person name="Martin F."/>
        </authorList>
    </citation>
    <scope>NUCLEOTIDE SEQUENCE</scope>
    <source>
        <strain evidence="1">EC-137</strain>
    </source>
</reference>
<comment type="caution">
    <text evidence="1">The sequence shown here is derived from an EMBL/GenBank/DDBJ whole genome shotgun (WGS) entry which is preliminary data.</text>
</comment>
<gene>
    <name evidence="1" type="ORF">K488DRAFT_43858</name>
</gene>
<keyword evidence="2" id="KW-1185">Reference proteome</keyword>
<accession>A0ACB8QUG0</accession>
<evidence type="ECO:0000313" key="2">
    <source>
        <dbReference type="Proteomes" id="UP000814128"/>
    </source>
</evidence>
<evidence type="ECO:0000313" key="1">
    <source>
        <dbReference type="EMBL" id="KAI0035227.1"/>
    </source>
</evidence>
<reference evidence="1" key="2">
    <citation type="journal article" date="2022" name="New Phytol.">
        <title>Evolutionary transition to the ectomycorrhizal habit in the genomes of a hyperdiverse lineage of mushroom-forming fungi.</title>
        <authorList>
            <person name="Looney B."/>
            <person name="Miyauchi S."/>
            <person name="Morin E."/>
            <person name="Drula E."/>
            <person name="Courty P.E."/>
            <person name="Kohler A."/>
            <person name="Kuo A."/>
            <person name="LaButti K."/>
            <person name="Pangilinan J."/>
            <person name="Lipzen A."/>
            <person name="Riley R."/>
            <person name="Andreopoulos W."/>
            <person name="He G."/>
            <person name="Johnson J."/>
            <person name="Nolan M."/>
            <person name="Tritt A."/>
            <person name="Barry K.W."/>
            <person name="Grigoriev I.V."/>
            <person name="Nagy L.G."/>
            <person name="Hibbett D."/>
            <person name="Henrissat B."/>
            <person name="Matheny P.B."/>
            <person name="Labbe J."/>
            <person name="Martin F.M."/>
        </authorList>
    </citation>
    <scope>NUCLEOTIDE SEQUENCE</scope>
    <source>
        <strain evidence="1">EC-137</strain>
    </source>
</reference>
<dbReference type="EMBL" id="MU273488">
    <property type="protein sequence ID" value="KAI0035227.1"/>
    <property type="molecule type" value="Genomic_DNA"/>
</dbReference>